<dbReference type="InterPro" id="IPR019401">
    <property type="entry name" value="Znf_CHCC"/>
</dbReference>
<dbReference type="OrthoDB" id="9806844at2"/>
<evidence type="ECO:0000313" key="2">
    <source>
        <dbReference type="EMBL" id="TDR81991.1"/>
    </source>
</evidence>
<evidence type="ECO:0000313" key="3">
    <source>
        <dbReference type="Proteomes" id="UP000295611"/>
    </source>
</evidence>
<evidence type="ECO:0000259" key="1">
    <source>
        <dbReference type="Pfam" id="PF10276"/>
    </source>
</evidence>
<dbReference type="AlphaFoldDB" id="A0A4R7BAV3"/>
<dbReference type="Proteomes" id="UP000295611">
    <property type="component" value="Unassembled WGS sequence"/>
</dbReference>
<organism evidence="2 3">
    <name type="scientific">Paludibacterium purpuratum</name>
    <dbReference type="NCBI Taxonomy" id="1144873"/>
    <lineage>
        <taxon>Bacteria</taxon>
        <taxon>Pseudomonadati</taxon>
        <taxon>Pseudomonadota</taxon>
        <taxon>Betaproteobacteria</taxon>
        <taxon>Neisseriales</taxon>
        <taxon>Chromobacteriaceae</taxon>
        <taxon>Paludibacterium</taxon>
    </lineage>
</organism>
<comment type="caution">
    <text evidence="2">The sequence shown here is derived from an EMBL/GenBank/DDBJ whole genome shotgun (WGS) entry which is preliminary data.</text>
</comment>
<dbReference type="EMBL" id="SNZP01000002">
    <property type="protein sequence ID" value="TDR81991.1"/>
    <property type="molecule type" value="Genomic_DNA"/>
</dbReference>
<name>A0A4R7BAV3_9NEIS</name>
<accession>A0A4R7BAV3</accession>
<protein>
    <submittedName>
        <fullName evidence="2">Putative Zn-finger protein</fullName>
    </submittedName>
</protein>
<proteinExistence type="predicted"/>
<dbReference type="Gene3D" id="2.60.260.40">
    <property type="entry name" value="q5lls5 like domains"/>
    <property type="match status" value="1"/>
</dbReference>
<dbReference type="RefSeq" id="WP_133678427.1">
    <property type="nucleotide sequence ID" value="NZ_SNZP01000002.1"/>
</dbReference>
<dbReference type="Pfam" id="PF10276">
    <property type="entry name" value="zf-CHCC"/>
    <property type="match status" value="1"/>
</dbReference>
<keyword evidence="3" id="KW-1185">Reference proteome</keyword>
<gene>
    <name evidence="2" type="ORF">DFP86_102103</name>
</gene>
<reference evidence="2 3" key="1">
    <citation type="submission" date="2019-03" db="EMBL/GenBank/DDBJ databases">
        <title>Genomic Encyclopedia of Type Strains, Phase III (KMG-III): the genomes of soil and plant-associated and newly described type strains.</title>
        <authorList>
            <person name="Whitman W."/>
        </authorList>
    </citation>
    <scope>NUCLEOTIDE SEQUENCE [LARGE SCALE GENOMIC DNA]</scope>
    <source>
        <strain evidence="2 3">CECT 8976</strain>
    </source>
</reference>
<sequence length="67" mass="7588">MSELKPNTERQIDIAATDLPLACPMPDMLKWNAHPRVYLQLDEHGAARCPYCSTRYQLKGDKPGGHH</sequence>
<feature type="domain" description="Zinc finger CHCC-type" evidence="1">
    <location>
        <begin position="33"/>
        <end position="56"/>
    </location>
</feature>